<feature type="non-terminal residue" evidence="2">
    <location>
        <position position="71"/>
    </location>
</feature>
<dbReference type="EMBL" id="JABBWD010000016">
    <property type="protein sequence ID" value="KAG1778282.1"/>
    <property type="molecule type" value="Genomic_DNA"/>
</dbReference>
<dbReference type="InterPro" id="IPR009000">
    <property type="entry name" value="Transl_B-barrel_sf"/>
</dbReference>
<evidence type="ECO:0000313" key="2">
    <source>
        <dbReference type="EMBL" id="KAG1778282.1"/>
    </source>
</evidence>
<reference evidence="2" key="1">
    <citation type="journal article" date="2020" name="New Phytol.">
        <title>Comparative genomics reveals dynamic genome evolution in host specialist ectomycorrhizal fungi.</title>
        <authorList>
            <person name="Lofgren L.A."/>
            <person name="Nguyen N.H."/>
            <person name="Vilgalys R."/>
            <person name="Ruytinx J."/>
            <person name="Liao H.L."/>
            <person name="Branco S."/>
            <person name="Kuo A."/>
            <person name="LaButti K."/>
            <person name="Lipzen A."/>
            <person name="Andreopoulos W."/>
            <person name="Pangilinan J."/>
            <person name="Riley R."/>
            <person name="Hundley H."/>
            <person name="Na H."/>
            <person name="Barry K."/>
            <person name="Grigoriev I.V."/>
            <person name="Stajich J.E."/>
            <person name="Kennedy P.G."/>
        </authorList>
    </citation>
    <scope>NUCLEOTIDE SEQUENCE</scope>
    <source>
        <strain evidence="2">DOB743</strain>
    </source>
</reference>
<name>A0A9P6ZX15_9AGAM</name>
<dbReference type="Gene3D" id="2.40.30.10">
    <property type="entry name" value="Translation factors"/>
    <property type="match status" value="1"/>
</dbReference>
<sequence>MVQLNTSDPRLIVIRSFDINKPGAEVDDLQGGSIFTGTARAGSRDPSANSHFQRDHLSARGEQSLAVCSSR</sequence>
<evidence type="ECO:0000313" key="3">
    <source>
        <dbReference type="Proteomes" id="UP000714275"/>
    </source>
</evidence>
<protein>
    <submittedName>
        <fullName evidence="2">Uncharacterized protein</fullName>
    </submittedName>
</protein>
<organism evidence="2 3">
    <name type="scientific">Suillus placidus</name>
    <dbReference type="NCBI Taxonomy" id="48579"/>
    <lineage>
        <taxon>Eukaryota</taxon>
        <taxon>Fungi</taxon>
        <taxon>Dikarya</taxon>
        <taxon>Basidiomycota</taxon>
        <taxon>Agaricomycotina</taxon>
        <taxon>Agaricomycetes</taxon>
        <taxon>Agaricomycetidae</taxon>
        <taxon>Boletales</taxon>
        <taxon>Suillineae</taxon>
        <taxon>Suillaceae</taxon>
        <taxon>Suillus</taxon>
    </lineage>
</organism>
<dbReference type="Proteomes" id="UP000714275">
    <property type="component" value="Unassembled WGS sequence"/>
</dbReference>
<gene>
    <name evidence="2" type="ORF">EV702DRAFT_1095344</name>
</gene>
<feature type="region of interest" description="Disordered" evidence="1">
    <location>
        <begin position="39"/>
        <end position="58"/>
    </location>
</feature>
<dbReference type="AlphaFoldDB" id="A0A9P6ZX15"/>
<accession>A0A9P6ZX15</accession>
<dbReference type="SUPFAM" id="SSF50447">
    <property type="entry name" value="Translation proteins"/>
    <property type="match status" value="1"/>
</dbReference>
<proteinExistence type="predicted"/>
<evidence type="ECO:0000256" key="1">
    <source>
        <dbReference type="SAM" id="MobiDB-lite"/>
    </source>
</evidence>
<keyword evidence="3" id="KW-1185">Reference proteome</keyword>
<dbReference type="OrthoDB" id="1045173at2759"/>
<comment type="caution">
    <text evidence="2">The sequence shown here is derived from an EMBL/GenBank/DDBJ whole genome shotgun (WGS) entry which is preliminary data.</text>
</comment>